<dbReference type="OMA" id="WWVEVRM"/>
<dbReference type="InterPro" id="IPR005599">
    <property type="entry name" value="GPI_mannosylTrfase"/>
</dbReference>
<organism evidence="14 15">
    <name type="scientific">Huiozyma naganishii (strain ATCC MYA-139 / BCRC 22969 / CBS 8797 / KCTC 17520 / NBRC 10181 / NCYC 3082 / Yp74L-3)</name>
    <name type="common">Yeast</name>
    <name type="synonym">Kazachstania naganishii</name>
    <dbReference type="NCBI Taxonomy" id="1071383"/>
    <lineage>
        <taxon>Eukaryota</taxon>
        <taxon>Fungi</taxon>
        <taxon>Dikarya</taxon>
        <taxon>Ascomycota</taxon>
        <taxon>Saccharomycotina</taxon>
        <taxon>Saccharomycetes</taxon>
        <taxon>Saccharomycetales</taxon>
        <taxon>Saccharomycetaceae</taxon>
        <taxon>Huiozyma</taxon>
    </lineage>
</organism>
<feature type="transmembrane region" description="Helical" evidence="12">
    <location>
        <begin position="62"/>
        <end position="81"/>
    </location>
</feature>
<accession>J7RJV8</accession>
<dbReference type="PANTHER" id="PTHR22760">
    <property type="entry name" value="GLYCOSYLTRANSFERASE"/>
    <property type="match status" value="1"/>
</dbReference>
<evidence type="ECO:0000256" key="7">
    <source>
        <dbReference type="ARBA" id="ARBA00022824"/>
    </source>
</evidence>
<evidence type="ECO:0000256" key="1">
    <source>
        <dbReference type="ARBA" id="ARBA00004477"/>
    </source>
</evidence>
<comment type="subcellular location">
    <subcellularLocation>
        <location evidence="1 12">Endoplasmic reticulum membrane</location>
        <topology evidence="1 12">Multi-pass membrane protein</topology>
    </subcellularLocation>
</comment>
<evidence type="ECO:0000256" key="11">
    <source>
        <dbReference type="ARBA" id="ARBA00048899"/>
    </source>
</evidence>
<reference evidence="15" key="2">
    <citation type="submission" date="2012-08" db="EMBL/GenBank/DDBJ databases">
        <title>Genome sequence of Kazachstania naganishii.</title>
        <authorList>
            <person name="Gordon J.L."/>
            <person name="Armisen D."/>
            <person name="Proux-Wera E."/>
            <person name="OhEigeartaigh S.S."/>
            <person name="Byrne K.P."/>
            <person name="Wolfe K.H."/>
        </authorList>
    </citation>
    <scope>NUCLEOTIDE SEQUENCE [LARGE SCALE GENOMIC DNA]</scope>
    <source>
        <strain evidence="15">ATCC MYA-139 / BCRC 22969 / CBS 8797 / CCRC 22969 / KCTC 17520 / NBRC 10181 / NCYC 3082</strain>
    </source>
</reference>
<feature type="transmembrane region" description="Helical" evidence="12">
    <location>
        <begin position="333"/>
        <end position="353"/>
    </location>
</feature>
<evidence type="ECO:0000256" key="13">
    <source>
        <dbReference type="SAM" id="SignalP"/>
    </source>
</evidence>
<dbReference type="eggNOG" id="KOG2516">
    <property type="taxonomic scope" value="Eukaryota"/>
</dbReference>
<keyword evidence="8 12" id="KW-1133">Transmembrane helix</keyword>
<feature type="transmembrane region" description="Helical" evidence="12">
    <location>
        <begin position="365"/>
        <end position="385"/>
    </location>
</feature>
<comment type="catalytic activity">
    <reaction evidence="11">
        <text>an alpha-D-Man-(1-&gt;2)-alpha-D-Man-(1-&gt;2)-alpha-D-Man-(1-&gt;3)-[alpha-D-Man-(1-&gt;2)-alpha-D-Man-(1-&gt;3)-alpha-D-Man-(1-&gt;6)]-beta-D-Man-(1-&gt;4)-beta-D-GlcNAc-(1-&gt;4)-alpha-D-GlcNAc-diphospho-di-trans,poly-cis-dolichol + a di-trans,poly-cis-dolichyl beta-D-mannosyl phosphate = an alpha-D-Man-(1-&gt;2)-alpha-D-Man-(1-&gt;2)-alpha-D-Man-(1-&gt;3)-[alpha-D-Man-(1-&gt;2)-alpha-D-Man-(1-&gt;3)-[alpha-D-Man-(1-&gt;6)]-alpha-D-Man-(1-&gt;6)]-beta-D-Man-(1-&gt;4)-beta-D-GlcNAc-(1-&gt;4)-alpha-D-GlcNAc-diphospho-di-trans,poly-cis-dolichol + a di-trans,poly-cis-dolichyl phosphate + H(+)</text>
        <dbReference type="Rhea" id="RHEA:29535"/>
        <dbReference type="Rhea" id="RHEA-COMP:19498"/>
        <dbReference type="Rhea" id="RHEA-COMP:19501"/>
        <dbReference type="Rhea" id="RHEA-COMP:19518"/>
        <dbReference type="Rhea" id="RHEA-COMP:19519"/>
        <dbReference type="ChEBI" id="CHEBI:15378"/>
        <dbReference type="ChEBI" id="CHEBI:57683"/>
        <dbReference type="ChEBI" id="CHEBI:58211"/>
        <dbReference type="ChEBI" id="CHEBI:132517"/>
        <dbReference type="ChEBI" id="CHEBI:132519"/>
        <dbReference type="EC" id="2.4.1.260"/>
    </reaction>
    <physiologicalReaction direction="left-to-right" evidence="11">
        <dbReference type="Rhea" id="RHEA:29536"/>
    </physiologicalReaction>
</comment>
<feature type="transmembrane region" description="Helical" evidence="12">
    <location>
        <begin position="93"/>
        <end position="110"/>
    </location>
</feature>
<feature type="chain" id="PRO_5003796231" description="Mannosyltransferase" evidence="13">
    <location>
        <begin position="22"/>
        <end position="565"/>
    </location>
</feature>
<dbReference type="OrthoDB" id="19039at2759"/>
<dbReference type="AlphaFoldDB" id="J7RJV8"/>
<feature type="signal peptide" evidence="13">
    <location>
        <begin position="1"/>
        <end position="21"/>
    </location>
</feature>
<comment type="function">
    <text evidence="10">Mannosyltransferase that operates in the biosynthetic pathway of dolichol-linked oligosaccharides, the glycan precursors employed in protein asparagine (N)-glycosylation. The assembly of dolichol-linked oligosaccharides begins on the cytosolic side of the endoplasmic reticulum membrane and finishes in its lumen. The sequential addition of sugars to dolichol pyrophosphate produces dolichol-linked oligosaccharides containing fourteen sugars, including two GlcNAcs, nine mannoses and three glucoses. Once assembled, the oligosaccharide is transferred from the lipid to nascent proteins by oligosaccharyltransferases. In the lumen of the endoplasmic reticulum, adds the eighth mannose residue in an alpha-1,6 linkage onto Man(7)GlcNAc(2)-PP-dolichol to produce Man(8)GlcNAc(2)-PP-dolichol.</text>
</comment>
<dbReference type="Proteomes" id="UP000006310">
    <property type="component" value="Chromosome 4"/>
</dbReference>
<keyword evidence="15" id="KW-1185">Reference proteome</keyword>
<name>J7RJV8_HUIN7</name>
<feature type="transmembrane region" description="Helical" evidence="12">
    <location>
        <begin position="284"/>
        <end position="302"/>
    </location>
</feature>
<protein>
    <recommendedName>
        <fullName evidence="12">Mannosyltransferase</fullName>
        <ecNumber evidence="12">2.4.1.-</ecNumber>
    </recommendedName>
</protein>
<evidence type="ECO:0000256" key="12">
    <source>
        <dbReference type="RuleBase" id="RU363075"/>
    </source>
</evidence>
<comment type="similarity">
    <text evidence="3 12">Belongs to the glycosyltransferase 22 family.</text>
</comment>
<keyword evidence="5" id="KW-0808">Transferase</keyword>
<reference evidence="14 15" key="1">
    <citation type="journal article" date="2011" name="Proc. Natl. Acad. Sci. U.S.A.">
        <title>Evolutionary erosion of yeast sex chromosomes by mating-type switching accidents.</title>
        <authorList>
            <person name="Gordon J.L."/>
            <person name="Armisen D."/>
            <person name="Proux-Wera E."/>
            <person name="Oheigeartaigh S.S."/>
            <person name="Byrne K.P."/>
            <person name="Wolfe K.H."/>
        </authorList>
    </citation>
    <scope>NUCLEOTIDE SEQUENCE [LARGE SCALE GENOMIC DNA]</scope>
    <source>
        <strain evidence="15">ATCC MYA-139 / BCRC 22969 / CBS 8797 / CCRC 22969 / KCTC 17520 / NBRC 10181 / NCYC 3082</strain>
    </source>
</reference>
<gene>
    <name evidence="14" type="primary">KNAG0D00400</name>
    <name evidence="14" type="ordered locus">KNAG_0D00400</name>
</gene>
<feature type="transmembrane region" description="Helical" evidence="12">
    <location>
        <begin position="164"/>
        <end position="183"/>
    </location>
</feature>
<evidence type="ECO:0000256" key="3">
    <source>
        <dbReference type="ARBA" id="ARBA00007063"/>
    </source>
</evidence>
<evidence type="ECO:0000313" key="14">
    <source>
        <dbReference type="EMBL" id="CCK69793.1"/>
    </source>
</evidence>
<dbReference type="RefSeq" id="XP_022464039.1">
    <property type="nucleotide sequence ID" value="XM_022607443.1"/>
</dbReference>
<dbReference type="UniPathway" id="UPA00378"/>
<dbReference type="GO" id="GO:0006488">
    <property type="term" value="P:dolichol-linked oligosaccharide biosynthetic process"/>
    <property type="evidence" value="ECO:0007669"/>
    <property type="project" value="EnsemblFungi"/>
</dbReference>
<feature type="transmembrane region" description="Helical" evidence="12">
    <location>
        <begin position="309"/>
        <end position="327"/>
    </location>
</feature>
<evidence type="ECO:0000256" key="8">
    <source>
        <dbReference type="ARBA" id="ARBA00022989"/>
    </source>
</evidence>
<comment type="pathway">
    <text evidence="2">Protein modification; protein glycosylation.</text>
</comment>
<dbReference type="GO" id="GO:0005789">
    <property type="term" value="C:endoplasmic reticulum membrane"/>
    <property type="evidence" value="ECO:0007669"/>
    <property type="project" value="UniProtKB-SubCell"/>
</dbReference>
<keyword evidence="4 12" id="KW-0328">Glycosyltransferase</keyword>
<feature type="transmembrane region" description="Helical" evidence="12">
    <location>
        <begin position="229"/>
        <end position="252"/>
    </location>
</feature>
<keyword evidence="6 12" id="KW-0812">Transmembrane</keyword>
<dbReference type="Pfam" id="PF03901">
    <property type="entry name" value="Glyco_transf_22"/>
    <property type="match status" value="1"/>
</dbReference>
<dbReference type="GO" id="GO:0052917">
    <property type="term" value="F:dol-P-Man:Man(7)GlcNAc(2)-PP-Dol alpha-1,6-mannosyltransferase activity"/>
    <property type="evidence" value="ECO:0007669"/>
    <property type="project" value="UniProtKB-EC"/>
</dbReference>
<evidence type="ECO:0000256" key="5">
    <source>
        <dbReference type="ARBA" id="ARBA00022679"/>
    </source>
</evidence>
<evidence type="ECO:0000256" key="4">
    <source>
        <dbReference type="ARBA" id="ARBA00022676"/>
    </source>
</evidence>
<sequence length="565" mass="63501">MHWSYLDTFLLLTVSVHLIRAPYTKVEESFNIQAIHDILEYGILDVSQYDHLNFPGVVPRTFISALVVAAVTKPFVWISSLFGAAPGGIDTQLLVRSTIGMFNVLGFVYLKNALQALMDKDVEKQVEEKGSSSENIYTFSSAGSWFILFIVGSFHLMFYSSRPLPNFIVTLPLVNVALGWVLLGRYRWAIFLLSLTAVIFRSEVGGVTLGVALGALFFKKISFYNTIKFGFMGAVLGMGISLTIDSYFWGVWCVPEVDAFLFNVIGGKAARWGTEPFLAYFTNYLRMLFLPPTVLFLNYLGYKVAPNELKIISLAAYFHIFVMSFQPHKEWRFIVYALPPMFALGATAATYLWENIKVQSLKNVFMLALLPVSAVLSFAFSMLFLNVSSMNYPGGEALVNFNQYVVRNNVSNAVVHISVAPCMTGVTLFGELDLPGYNITYDRSEELDQLQEKWPQFDYLITESSSPSEYESNLGVTSETEWELIQTTQMLTGIDVSYISQYVSNFAEKYGEAQLGSVLLNELKNLPTFALELLSGNTFVDIVKDIYSHTFKKGDVFFTFKKVSK</sequence>
<evidence type="ECO:0000256" key="10">
    <source>
        <dbReference type="ARBA" id="ARBA00044721"/>
    </source>
</evidence>
<evidence type="ECO:0000256" key="2">
    <source>
        <dbReference type="ARBA" id="ARBA00004922"/>
    </source>
</evidence>
<feature type="transmembrane region" description="Helical" evidence="12">
    <location>
        <begin position="189"/>
        <end position="217"/>
    </location>
</feature>
<dbReference type="EMBL" id="HE978317">
    <property type="protein sequence ID" value="CCK69793.1"/>
    <property type="molecule type" value="Genomic_DNA"/>
</dbReference>
<dbReference type="EC" id="2.4.1.-" evidence="12"/>
<keyword evidence="13" id="KW-0732">Signal</keyword>
<dbReference type="PANTHER" id="PTHR22760:SF1">
    <property type="entry name" value="DOL-P-MAN:MAN(7)GLCNAC(2)-PP-DOL ALPHA-1,6-MANNOSYLTRANSFERASE"/>
    <property type="match status" value="1"/>
</dbReference>
<dbReference type="GeneID" id="34525482"/>
<feature type="transmembrane region" description="Helical" evidence="12">
    <location>
        <begin position="136"/>
        <end position="157"/>
    </location>
</feature>
<proteinExistence type="inferred from homology"/>
<dbReference type="STRING" id="1071383.J7RJV8"/>
<keyword evidence="7 12" id="KW-0256">Endoplasmic reticulum</keyword>
<keyword evidence="9 12" id="KW-0472">Membrane</keyword>
<evidence type="ECO:0000313" key="15">
    <source>
        <dbReference type="Proteomes" id="UP000006310"/>
    </source>
</evidence>
<dbReference type="KEGG" id="kng:KNAG_0D00400"/>
<dbReference type="HOGENOM" id="CLU_008917_4_0_1"/>
<evidence type="ECO:0000256" key="9">
    <source>
        <dbReference type="ARBA" id="ARBA00023136"/>
    </source>
</evidence>
<evidence type="ECO:0000256" key="6">
    <source>
        <dbReference type="ARBA" id="ARBA00022692"/>
    </source>
</evidence>